<reference evidence="2 3" key="1">
    <citation type="submission" date="2019-06" db="EMBL/GenBank/DDBJ databases">
        <title>Genomic Encyclopedia of Archaeal and Bacterial Type Strains, Phase II (KMG-II): from individual species to whole genera.</title>
        <authorList>
            <person name="Goeker M."/>
        </authorList>
    </citation>
    <scope>NUCLEOTIDE SEQUENCE [LARGE SCALE GENOMIC DNA]</scope>
    <source>
        <strain evidence="2 3">DSM 7270</strain>
    </source>
</reference>
<proteinExistence type="predicted"/>
<feature type="region of interest" description="Disordered" evidence="1">
    <location>
        <begin position="1"/>
        <end position="27"/>
    </location>
</feature>
<feature type="compositionally biased region" description="Low complexity" evidence="1">
    <location>
        <begin position="13"/>
        <end position="27"/>
    </location>
</feature>
<dbReference type="RefSeq" id="WP_142081424.1">
    <property type="nucleotide sequence ID" value="NZ_VFPV01000001.1"/>
</dbReference>
<organism evidence="2 3">
    <name type="scientific">Acidovorax temperans</name>
    <dbReference type="NCBI Taxonomy" id="80878"/>
    <lineage>
        <taxon>Bacteria</taxon>
        <taxon>Pseudomonadati</taxon>
        <taxon>Pseudomonadota</taxon>
        <taxon>Betaproteobacteria</taxon>
        <taxon>Burkholderiales</taxon>
        <taxon>Comamonadaceae</taxon>
        <taxon>Acidovorax</taxon>
    </lineage>
</organism>
<sequence>MAYFIPADTPLNPTEARAPAAPAAGPWTPANHIKDGVTKPIRLLALGTGEYGKTALLEFPGGWQRTIDLPTEADAWHPLFSELPQADVQRLRKHVAHPIIRHPDGTRTRRGALSFVTEEVGPAGGYKAERCFDVPQEDFYSGCVTGYRCAAELLEALARGYGPHIIKQHVIKEALQASGEPYSKPSRRGAGSAFMEIVGEALTFMARHSLHGQYMAAKIAEAERLQATMAELDAKEKAAFVERMKAVRLSKAQRRVSTTAQH</sequence>
<evidence type="ECO:0000313" key="3">
    <source>
        <dbReference type="Proteomes" id="UP000316993"/>
    </source>
</evidence>
<dbReference type="Proteomes" id="UP000316993">
    <property type="component" value="Unassembled WGS sequence"/>
</dbReference>
<dbReference type="AlphaFoldDB" id="A0A543LK47"/>
<accession>A0A543LK47</accession>
<evidence type="ECO:0000256" key="1">
    <source>
        <dbReference type="SAM" id="MobiDB-lite"/>
    </source>
</evidence>
<evidence type="ECO:0000313" key="2">
    <source>
        <dbReference type="EMBL" id="TQN07564.1"/>
    </source>
</evidence>
<comment type="caution">
    <text evidence="2">The sequence shown here is derived from an EMBL/GenBank/DDBJ whole genome shotgun (WGS) entry which is preliminary data.</text>
</comment>
<dbReference type="EMBL" id="VFPV01000001">
    <property type="protein sequence ID" value="TQN07564.1"/>
    <property type="molecule type" value="Genomic_DNA"/>
</dbReference>
<name>A0A543LK47_9BURK</name>
<protein>
    <submittedName>
        <fullName evidence="2">Uncharacterized protein</fullName>
    </submittedName>
</protein>
<gene>
    <name evidence="2" type="ORF">BDD18_0696</name>
</gene>